<reference evidence="2" key="1">
    <citation type="submission" date="2019-10" db="EMBL/GenBank/DDBJ databases">
        <title>Nonomuraea sp. nov., isolated from Phyllanthus amarus.</title>
        <authorList>
            <person name="Klykleung N."/>
            <person name="Tanasupawat S."/>
        </authorList>
    </citation>
    <scope>NUCLEOTIDE SEQUENCE [LARGE SCALE GENOMIC DNA]</scope>
    <source>
        <strain evidence="2">3MP-10</strain>
    </source>
</reference>
<accession>A0A5N6A3A9</accession>
<comment type="caution">
    <text evidence="2">The sequence shown here is derived from an EMBL/GenBank/DDBJ whole genome shotgun (WGS) entry which is preliminary data.</text>
</comment>
<dbReference type="OrthoDB" id="4955425at2"/>
<dbReference type="EMBL" id="VDLY02000013">
    <property type="protein sequence ID" value="KAB8162925.1"/>
    <property type="molecule type" value="Genomic_DNA"/>
</dbReference>
<gene>
    <name evidence="2" type="ORF">FH607_020005</name>
</gene>
<dbReference type="AlphaFoldDB" id="A0A5N6A3A9"/>
<keyword evidence="3" id="KW-1185">Reference proteome</keyword>
<proteinExistence type="predicted"/>
<dbReference type="RefSeq" id="WP_139670507.1">
    <property type="nucleotide sequence ID" value="NZ_VDLY02000013.1"/>
</dbReference>
<feature type="compositionally biased region" description="Low complexity" evidence="1">
    <location>
        <begin position="52"/>
        <end position="66"/>
    </location>
</feature>
<dbReference type="Proteomes" id="UP000314251">
    <property type="component" value="Unassembled WGS sequence"/>
</dbReference>
<organism evidence="2 3">
    <name type="scientific">Streptomyces mimosae</name>
    <dbReference type="NCBI Taxonomy" id="2586635"/>
    <lineage>
        <taxon>Bacteria</taxon>
        <taxon>Bacillati</taxon>
        <taxon>Actinomycetota</taxon>
        <taxon>Actinomycetes</taxon>
        <taxon>Kitasatosporales</taxon>
        <taxon>Streptomycetaceae</taxon>
        <taxon>Streptomyces</taxon>
    </lineage>
</organism>
<name>A0A5N6A3A9_9ACTN</name>
<evidence type="ECO:0000313" key="2">
    <source>
        <dbReference type="EMBL" id="KAB8162925.1"/>
    </source>
</evidence>
<evidence type="ECO:0000313" key="3">
    <source>
        <dbReference type="Proteomes" id="UP000314251"/>
    </source>
</evidence>
<evidence type="ECO:0000256" key="1">
    <source>
        <dbReference type="SAM" id="MobiDB-lite"/>
    </source>
</evidence>
<feature type="compositionally biased region" description="Basic and acidic residues" evidence="1">
    <location>
        <begin position="67"/>
        <end position="76"/>
    </location>
</feature>
<feature type="region of interest" description="Disordered" evidence="1">
    <location>
        <begin position="1"/>
        <end position="95"/>
    </location>
</feature>
<protein>
    <submittedName>
        <fullName evidence="2">Uncharacterized protein</fullName>
    </submittedName>
</protein>
<sequence length="95" mass="10138">MRVRMKVQLSGTRNGRPWPGRGEGVELPEGEARKLLGAGMAEPETATPPEPEVSAPPAAETSTPPAAEERDPEPPKRGRGRPRPPRDAAGNIVKE</sequence>